<dbReference type="Pfam" id="PF13559">
    <property type="entry name" value="DUF4129"/>
    <property type="match status" value="1"/>
</dbReference>
<dbReference type="PROSITE" id="PS51257">
    <property type="entry name" value="PROKAR_LIPOPROTEIN"/>
    <property type="match status" value="1"/>
</dbReference>
<evidence type="ECO:0000256" key="1">
    <source>
        <dbReference type="SAM" id="Phobius"/>
    </source>
</evidence>
<accession>A0ABT9XGL7</accession>
<comment type="caution">
    <text evidence="3">The sequence shown here is derived from an EMBL/GenBank/DDBJ whole genome shotgun (WGS) entry which is preliminary data.</text>
</comment>
<organism evidence="3 4">
    <name type="scientific">Alicyclobacillus cycloheptanicus</name>
    <dbReference type="NCBI Taxonomy" id="1457"/>
    <lineage>
        <taxon>Bacteria</taxon>
        <taxon>Bacillati</taxon>
        <taxon>Bacillota</taxon>
        <taxon>Bacilli</taxon>
        <taxon>Bacillales</taxon>
        <taxon>Alicyclobacillaceae</taxon>
        <taxon>Alicyclobacillus</taxon>
    </lineage>
</organism>
<proteinExistence type="predicted"/>
<evidence type="ECO:0000313" key="3">
    <source>
        <dbReference type="EMBL" id="MDQ0189433.1"/>
    </source>
</evidence>
<dbReference type="Proteomes" id="UP001232973">
    <property type="component" value="Unassembled WGS sequence"/>
</dbReference>
<feature type="transmembrane region" description="Helical" evidence="1">
    <location>
        <begin position="12"/>
        <end position="32"/>
    </location>
</feature>
<feature type="transmembrane region" description="Helical" evidence="1">
    <location>
        <begin position="69"/>
        <end position="87"/>
    </location>
</feature>
<feature type="transmembrane region" description="Helical" evidence="1">
    <location>
        <begin position="218"/>
        <end position="235"/>
    </location>
</feature>
<keyword evidence="4" id="KW-1185">Reference proteome</keyword>
<feature type="transmembrane region" description="Helical" evidence="1">
    <location>
        <begin position="93"/>
        <end position="110"/>
    </location>
</feature>
<dbReference type="EMBL" id="JAUSTP010000007">
    <property type="protein sequence ID" value="MDQ0189433.1"/>
    <property type="molecule type" value="Genomic_DNA"/>
</dbReference>
<evidence type="ECO:0000313" key="4">
    <source>
        <dbReference type="Proteomes" id="UP001232973"/>
    </source>
</evidence>
<protein>
    <recommendedName>
        <fullName evidence="2">Protein-glutamine gamma-glutamyltransferase-like C-terminal domain-containing protein</fullName>
    </recommendedName>
</protein>
<feature type="transmembrane region" description="Helical" evidence="1">
    <location>
        <begin position="242"/>
        <end position="261"/>
    </location>
</feature>
<name>A0ABT9XGL7_9BACL</name>
<keyword evidence="1" id="KW-1133">Transmembrane helix</keyword>
<feature type="transmembrane region" description="Helical" evidence="1">
    <location>
        <begin position="38"/>
        <end position="57"/>
    </location>
</feature>
<gene>
    <name evidence="3" type="ORF">J2S03_001265</name>
</gene>
<feature type="transmembrane region" description="Helical" evidence="1">
    <location>
        <begin position="194"/>
        <end position="212"/>
    </location>
</feature>
<reference evidence="3 4" key="1">
    <citation type="submission" date="2023-07" db="EMBL/GenBank/DDBJ databases">
        <title>Genomic Encyclopedia of Type Strains, Phase IV (KMG-IV): sequencing the most valuable type-strain genomes for metagenomic binning, comparative biology and taxonomic classification.</title>
        <authorList>
            <person name="Goeker M."/>
        </authorList>
    </citation>
    <scope>NUCLEOTIDE SEQUENCE [LARGE SCALE GENOMIC DNA]</scope>
    <source>
        <strain evidence="3 4">DSM 4006</strain>
    </source>
</reference>
<sequence>MRSSRPLNVAGLAADSGISAAIVFGLSCLFTGHADAWMLGVTALAALAVSGAVMAAAPSMVDHTAAPRRSSGVALAAFVIITVVFGIVSTWIAGPAGLAAGCLGWALFVVRRIRDVRGYADVDTPDRRMLWDAVMIVAAWLILLAATHAMANGAAIRTLDMGVFVAAFFFRMMEMRMGQVQAAIAAGVYQPAGFGWRVYGMAGGLAAAFALMYLFPSLRLVILVVLLAAIVIYGLSRRSALFSILVTLGTLSAFAVFLFVLSKMVHLPKHKGAMHSLSTGKPNRPTHLVDVPHVMHVPDYFWVGGIGLCMGVLLWWLLTQKRALGEAASAEEAPKLERVRLPARRRRLPQAATVLGNLLLGFLREMTQKGYPLQPGETVRTYAERVAAAGALPDRDAAHVLHQFIHAYEAERYGHQPVSAKNANTFARLFHRFGLMGKRELRTFKKPLSSKTKYE</sequence>
<evidence type="ECO:0000259" key="2">
    <source>
        <dbReference type="Pfam" id="PF13559"/>
    </source>
</evidence>
<keyword evidence="1" id="KW-0812">Transmembrane</keyword>
<feature type="transmembrane region" description="Helical" evidence="1">
    <location>
        <begin position="300"/>
        <end position="318"/>
    </location>
</feature>
<dbReference type="InterPro" id="IPR025403">
    <property type="entry name" value="TgpA-like_C"/>
</dbReference>
<feature type="transmembrane region" description="Helical" evidence="1">
    <location>
        <begin position="130"/>
        <end position="148"/>
    </location>
</feature>
<feature type="domain" description="Protein-glutamine gamma-glutamyltransferase-like C-terminal" evidence="2">
    <location>
        <begin position="360"/>
        <end position="429"/>
    </location>
</feature>
<keyword evidence="1" id="KW-0472">Membrane</keyword>
<dbReference type="RefSeq" id="WP_274457092.1">
    <property type="nucleotide sequence ID" value="NZ_CP067097.1"/>
</dbReference>
<feature type="transmembrane region" description="Helical" evidence="1">
    <location>
        <begin position="154"/>
        <end position="173"/>
    </location>
</feature>